<keyword evidence="2" id="KW-0472">Membrane</keyword>
<feature type="region of interest" description="Disordered" evidence="1">
    <location>
        <begin position="196"/>
        <end position="216"/>
    </location>
</feature>
<reference evidence="4 5" key="1">
    <citation type="submission" date="2019-09" db="EMBL/GenBank/DDBJ databases">
        <title>Phylogeny of genus Pseudoclavibacter and closely related genus.</title>
        <authorList>
            <person name="Li Y."/>
        </authorList>
    </citation>
    <scope>NUCLEOTIDE SEQUENCE [LARGE SCALE GENOMIC DNA]</scope>
    <source>
        <strain evidence="4 5">DSM 23821</strain>
    </source>
</reference>
<evidence type="ECO:0000256" key="1">
    <source>
        <dbReference type="SAM" id="MobiDB-lite"/>
    </source>
</evidence>
<evidence type="ECO:0000313" key="5">
    <source>
        <dbReference type="Proteomes" id="UP000467240"/>
    </source>
</evidence>
<dbReference type="RefSeq" id="WP_158040284.1">
    <property type="nucleotide sequence ID" value="NZ_JACCFV010000001.1"/>
</dbReference>
<dbReference type="EMBL" id="WBJZ01000008">
    <property type="protein sequence ID" value="KAB1657802.1"/>
    <property type="molecule type" value="Genomic_DNA"/>
</dbReference>
<proteinExistence type="predicted"/>
<evidence type="ECO:0000259" key="3">
    <source>
        <dbReference type="Pfam" id="PF13548"/>
    </source>
</evidence>
<dbReference type="AlphaFoldDB" id="A0A7J5BVC0"/>
<dbReference type="Pfam" id="PF13548">
    <property type="entry name" value="DUF4126"/>
    <property type="match status" value="1"/>
</dbReference>
<feature type="transmembrane region" description="Helical" evidence="2">
    <location>
        <begin position="7"/>
        <end position="28"/>
    </location>
</feature>
<keyword evidence="2" id="KW-0812">Transmembrane</keyword>
<name>A0A7J5BVC0_9MICO</name>
<gene>
    <name evidence="4" type="ORF">F8O01_07575</name>
</gene>
<feature type="domain" description="DUF4126" evidence="3">
    <location>
        <begin position="4"/>
        <end position="186"/>
    </location>
</feature>
<organism evidence="4 5">
    <name type="scientific">Pseudoclavibacter chungangensis</name>
    <dbReference type="NCBI Taxonomy" id="587635"/>
    <lineage>
        <taxon>Bacteria</taxon>
        <taxon>Bacillati</taxon>
        <taxon>Actinomycetota</taxon>
        <taxon>Actinomycetes</taxon>
        <taxon>Micrococcales</taxon>
        <taxon>Microbacteriaceae</taxon>
        <taxon>Pseudoclavibacter</taxon>
    </lineage>
</organism>
<feature type="transmembrane region" description="Helical" evidence="2">
    <location>
        <begin position="157"/>
        <end position="185"/>
    </location>
</feature>
<evidence type="ECO:0000256" key="2">
    <source>
        <dbReference type="SAM" id="Phobius"/>
    </source>
</evidence>
<feature type="transmembrane region" description="Helical" evidence="2">
    <location>
        <begin position="48"/>
        <end position="67"/>
    </location>
</feature>
<comment type="caution">
    <text evidence="4">The sequence shown here is derived from an EMBL/GenBank/DDBJ whole genome shotgun (WGS) entry which is preliminary data.</text>
</comment>
<dbReference type="OrthoDB" id="161516at2"/>
<sequence length="216" mass="22277">MLEILTGAGLATASGLNAFIPMLAMGLLARFTSLVTLPAGWEWLSNEWVMVIIGVLLVLDVVADKVPAVDHVNDIIQTVVRPAAGGIVFGAGASSQTAAVTDPASFFTSNAWVPVAIGVVVALATHLLKAGTRAGANVVTAGAAAPALSVTEDAMSVGLTFAAIIVPVLVIVFLLVLGLLFWVLFRRMRRIRDARRARASGSEPPVPPLPPAPAAS</sequence>
<feature type="transmembrane region" description="Helical" evidence="2">
    <location>
        <begin position="111"/>
        <end position="128"/>
    </location>
</feature>
<feature type="compositionally biased region" description="Pro residues" evidence="1">
    <location>
        <begin position="204"/>
        <end position="216"/>
    </location>
</feature>
<evidence type="ECO:0000313" key="4">
    <source>
        <dbReference type="EMBL" id="KAB1657802.1"/>
    </source>
</evidence>
<protein>
    <submittedName>
        <fullName evidence="4">DUF4126 domain-containing protein</fullName>
    </submittedName>
</protein>
<accession>A0A7J5BVC0</accession>
<dbReference type="Proteomes" id="UP000467240">
    <property type="component" value="Unassembled WGS sequence"/>
</dbReference>
<dbReference type="InterPro" id="IPR025196">
    <property type="entry name" value="DUF4126"/>
</dbReference>
<keyword evidence="5" id="KW-1185">Reference proteome</keyword>
<keyword evidence="2" id="KW-1133">Transmembrane helix</keyword>